<sequence length="313" mass="33583">MTTDDLERLRVADVPDFGYELALGGRHLASGAADRRLSAWRHEVARGWHPQHSRLFDLYTDRYLPAFFDEAARPAPAPIDPASPPAVAHLRDLARSSALTPFTRGLAEGHTRAADALDRILTSLRTTALDPYRRRITSQVATAAAEALTHATLGGPDGLLRSIHPSVGWDGRHLRLNTLVDSLDSLEGRPLIFQPSALATRITFNPLVDEVIVSYPAAATPLTRDPELHVPPRALQCLLGATRAAALVAVVRTPAMTTGRLAATLGVSPAAASRHASVLRDAGLLTTTRNGQTVHHHPTRLGLDLAHSSPPDG</sequence>
<dbReference type="Pfam" id="PF12802">
    <property type="entry name" value="MarR_2"/>
    <property type="match status" value="1"/>
</dbReference>
<feature type="domain" description="HTH arsR-type" evidence="5">
    <location>
        <begin position="233"/>
        <end position="307"/>
    </location>
</feature>
<evidence type="ECO:0000256" key="2">
    <source>
        <dbReference type="ARBA" id="ARBA00023125"/>
    </source>
</evidence>
<dbReference type="InterPro" id="IPR000835">
    <property type="entry name" value="HTH_MarR-typ"/>
</dbReference>
<dbReference type="RefSeq" id="WP_344444847.1">
    <property type="nucleotide sequence ID" value="NZ_BAAALF010000131.1"/>
</dbReference>
<dbReference type="Proteomes" id="UP001500037">
    <property type="component" value="Unassembled WGS sequence"/>
</dbReference>
<evidence type="ECO:0000256" key="1">
    <source>
        <dbReference type="ARBA" id="ARBA00023015"/>
    </source>
</evidence>
<keyword evidence="3" id="KW-0804">Transcription</keyword>
<keyword evidence="2" id="KW-0238">DNA-binding</keyword>
<keyword evidence="7" id="KW-1185">Reference proteome</keyword>
<evidence type="ECO:0000313" key="6">
    <source>
        <dbReference type="EMBL" id="GAA1259019.1"/>
    </source>
</evidence>
<evidence type="ECO:0000256" key="4">
    <source>
        <dbReference type="SAM" id="MobiDB-lite"/>
    </source>
</evidence>
<protein>
    <recommendedName>
        <fullName evidence="5">HTH arsR-type domain-containing protein</fullName>
    </recommendedName>
</protein>
<dbReference type="Gene3D" id="1.10.10.10">
    <property type="entry name" value="Winged helix-like DNA-binding domain superfamily/Winged helix DNA-binding domain"/>
    <property type="match status" value="1"/>
</dbReference>
<evidence type="ECO:0000256" key="3">
    <source>
        <dbReference type="ARBA" id="ARBA00023163"/>
    </source>
</evidence>
<feature type="region of interest" description="Disordered" evidence="4">
    <location>
        <begin position="292"/>
        <end position="313"/>
    </location>
</feature>
<gene>
    <name evidence="6" type="ORF">GCM10009665_56460</name>
</gene>
<dbReference type="EMBL" id="BAAALF010000131">
    <property type="protein sequence ID" value="GAA1259019.1"/>
    <property type="molecule type" value="Genomic_DNA"/>
</dbReference>
<dbReference type="InterPro" id="IPR011991">
    <property type="entry name" value="ArsR-like_HTH"/>
</dbReference>
<proteinExistence type="predicted"/>
<dbReference type="SMART" id="SM00418">
    <property type="entry name" value="HTH_ARSR"/>
    <property type="match status" value="1"/>
</dbReference>
<dbReference type="SUPFAM" id="SSF46785">
    <property type="entry name" value="Winged helix' DNA-binding domain"/>
    <property type="match status" value="1"/>
</dbReference>
<evidence type="ECO:0000313" key="7">
    <source>
        <dbReference type="Proteomes" id="UP001500037"/>
    </source>
</evidence>
<comment type="caution">
    <text evidence="6">The sequence shown here is derived from an EMBL/GenBank/DDBJ whole genome shotgun (WGS) entry which is preliminary data.</text>
</comment>
<dbReference type="InterPro" id="IPR001845">
    <property type="entry name" value="HTH_ArsR_DNA-bd_dom"/>
</dbReference>
<dbReference type="CDD" id="cd00090">
    <property type="entry name" value="HTH_ARSR"/>
    <property type="match status" value="1"/>
</dbReference>
<organism evidence="6 7">
    <name type="scientific">Kitasatospora nipponensis</name>
    <dbReference type="NCBI Taxonomy" id="258049"/>
    <lineage>
        <taxon>Bacteria</taxon>
        <taxon>Bacillati</taxon>
        <taxon>Actinomycetota</taxon>
        <taxon>Actinomycetes</taxon>
        <taxon>Kitasatosporales</taxon>
        <taxon>Streptomycetaceae</taxon>
        <taxon>Kitasatospora</taxon>
    </lineage>
</organism>
<accession>A0ABN1WRY1</accession>
<dbReference type="PANTHER" id="PTHR43132:SF8">
    <property type="entry name" value="HTH-TYPE TRANSCRIPTIONAL REGULATOR KMTR"/>
    <property type="match status" value="1"/>
</dbReference>
<name>A0ABN1WRY1_9ACTN</name>
<evidence type="ECO:0000259" key="5">
    <source>
        <dbReference type="SMART" id="SM00418"/>
    </source>
</evidence>
<dbReference type="InterPro" id="IPR051011">
    <property type="entry name" value="Metal_resp_trans_reg"/>
</dbReference>
<keyword evidence="1" id="KW-0805">Transcription regulation</keyword>
<dbReference type="InterPro" id="IPR036390">
    <property type="entry name" value="WH_DNA-bd_sf"/>
</dbReference>
<dbReference type="InterPro" id="IPR036388">
    <property type="entry name" value="WH-like_DNA-bd_sf"/>
</dbReference>
<dbReference type="PANTHER" id="PTHR43132">
    <property type="entry name" value="ARSENICAL RESISTANCE OPERON REPRESSOR ARSR-RELATED"/>
    <property type="match status" value="1"/>
</dbReference>
<reference evidence="6 7" key="1">
    <citation type="journal article" date="2019" name="Int. J. Syst. Evol. Microbiol.">
        <title>The Global Catalogue of Microorganisms (GCM) 10K type strain sequencing project: providing services to taxonomists for standard genome sequencing and annotation.</title>
        <authorList>
            <consortium name="The Broad Institute Genomics Platform"/>
            <consortium name="The Broad Institute Genome Sequencing Center for Infectious Disease"/>
            <person name="Wu L."/>
            <person name="Ma J."/>
        </authorList>
    </citation>
    <scope>NUCLEOTIDE SEQUENCE [LARGE SCALE GENOMIC DNA]</scope>
    <source>
        <strain evidence="6 7">JCM 13004</strain>
    </source>
</reference>